<evidence type="ECO:0000256" key="5">
    <source>
        <dbReference type="ARBA" id="ARBA00022777"/>
    </source>
</evidence>
<proteinExistence type="inferred from homology"/>
<evidence type="ECO:0000313" key="9">
    <source>
        <dbReference type="EMBL" id="TWT55836.1"/>
    </source>
</evidence>
<protein>
    <recommendedName>
        <fullName evidence="2">diacylglycerol kinase (ATP)</fullName>
        <ecNumber evidence="2">2.7.1.107</ecNumber>
    </recommendedName>
</protein>
<dbReference type="GO" id="GO:0007200">
    <property type="term" value="P:phospholipase C-activating G protein-coupled receptor signaling pathway"/>
    <property type="evidence" value="ECO:0007669"/>
    <property type="project" value="InterPro"/>
</dbReference>
<dbReference type="OrthoDB" id="9815110at2"/>
<evidence type="ECO:0000256" key="6">
    <source>
        <dbReference type="ARBA" id="ARBA00022840"/>
    </source>
</evidence>
<dbReference type="GO" id="GO:0004143">
    <property type="term" value="F:ATP-dependent diacylglycerol kinase activity"/>
    <property type="evidence" value="ECO:0007669"/>
    <property type="project" value="UniProtKB-EC"/>
</dbReference>
<keyword evidence="10" id="KW-1185">Reference proteome</keyword>
<dbReference type="AlphaFoldDB" id="A0A5C5WYX6"/>
<evidence type="ECO:0000259" key="8">
    <source>
        <dbReference type="PROSITE" id="PS50146"/>
    </source>
</evidence>
<dbReference type="SUPFAM" id="SSF111331">
    <property type="entry name" value="NAD kinase/diacylglycerol kinase-like"/>
    <property type="match status" value="1"/>
</dbReference>
<dbReference type="PANTHER" id="PTHR12358:SF106">
    <property type="entry name" value="LIPID KINASE YEGS"/>
    <property type="match status" value="1"/>
</dbReference>
<comment type="similarity">
    <text evidence="1">Belongs to the eukaryotic diacylglycerol kinase family.</text>
</comment>
<dbReference type="InterPro" id="IPR016064">
    <property type="entry name" value="NAD/diacylglycerol_kinase_sf"/>
</dbReference>
<organism evidence="9 10">
    <name type="scientific">Thalassoglobus neptunius</name>
    <dbReference type="NCBI Taxonomy" id="1938619"/>
    <lineage>
        <taxon>Bacteria</taxon>
        <taxon>Pseudomonadati</taxon>
        <taxon>Planctomycetota</taxon>
        <taxon>Planctomycetia</taxon>
        <taxon>Planctomycetales</taxon>
        <taxon>Planctomycetaceae</taxon>
        <taxon>Thalassoglobus</taxon>
    </lineage>
</organism>
<dbReference type="EC" id="2.7.1.107" evidence="2"/>
<sequence>MTPTHSPSSNASQTWVAIQRNPKSGSGRQVREIKELIAELRNRGIRPRLFSRRNELDEAVAKCSATQPLCGIVAAGGDGTLLDLINRHPKIPIAVLPLGTENLCAKYLGIPRSGSSVAKMIAEGHTSQFDIGSLTSTPVLDQQSVEPESSSEAEVSQRFIVMASIGFDAAVIHNMHAHRRGNIHRLSYLTPIAQVLKSYSYPELRVYVDDDPLPIVGRNVIVANLPSYALGLRVASNAEGTDGVLDVRVLQQGSLLGMFRYLALIYYRRHERVKDVISRQGSQIRIESDEPSPIQIDGDPAGMTPATITIEKRAGELFVPDSFKSSAVSQQ</sequence>
<dbReference type="InterPro" id="IPR017438">
    <property type="entry name" value="ATP-NAD_kinase_N"/>
</dbReference>
<dbReference type="EMBL" id="SIHI01000002">
    <property type="protein sequence ID" value="TWT55836.1"/>
    <property type="molecule type" value="Genomic_DNA"/>
</dbReference>
<dbReference type="Pfam" id="PF00781">
    <property type="entry name" value="DAGK_cat"/>
    <property type="match status" value="1"/>
</dbReference>
<dbReference type="PROSITE" id="PS50146">
    <property type="entry name" value="DAGK"/>
    <property type="match status" value="1"/>
</dbReference>
<accession>A0A5C5WYX6</accession>
<dbReference type="GO" id="GO:0005886">
    <property type="term" value="C:plasma membrane"/>
    <property type="evidence" value="ECO:0007669"/>
    <property type="project" value="TreeGrafter"/>
</dbReference>
<dbReference type="PANTHER" id="PTHR12358">
    <property type="entry name" value="SPHINGOSINE KINASE"/>
    <property type="match status" value="1"/>
</dbReference>
<feature type="compositionally biased region" description="Polar residues" evidence="7">
    <location>
        <begin position="1"/>
        <end position="27"/>
    </location>
</feature>
<evidence type="ECO:0000256" key="7">
    <source>
        <dbReference type="SAM" id="MobiDB-lite"/>
    </source>
</evidence>
<gene>
    <name evidence="9" type="primary">dagK</name>
    <name evidence="9" type="ORF">KOR42_26470</name>
</gene>
<dbReference type="Pfam" id="PF19279">
    <property type="entry name" value="YegS_C"/>
    <property type="match status" value="1"/>
</dbReference>
<dbReference type="SMART" id="SM00045">
    <property type="entry name" value="DAGKa"/>
    <property type="match status" value="1"/>
</dbReference>
<dbReference type="InterPro" id="IPR001206">
    <property type="entry name" value="Diacylglycerol_kinase_cat_dom"/>
</dbReference>
<dbReference type="Proteomes" id="UP000317243">
    <property type="component" value="Unassembled WGS sequence"/>
</dbReference>
<evidence type="ECO:0000256" key="3">
    <source>
        <dbReference type="ARBA" id="ARBA00022679"/>
    </source>
</evidence>
<comment type="caution">
    <text evidence="9">The sequence shown here is derived from an EMBL/GenBank/DDBJ whole genome shotgun (WGS) entry which is preliminary data.</text>
</comment>
<keyword evidence="3 9" id="KW-0808">Transferase</keyword>
<dbReference type="Gene3D" id="3.40.50.10330">
    <property type="entry name" value="Probable inorganic polyphosphate/atp-NAD kinase, domain 1"/>
    <property type="match status" value="1"/>
</dbReference>
<evidence type="ECO:0000256" key="2">
    <source>
        <dbReference type="ARBA" id="ARBA00012133"/>
    </source>
</evidence>
<keyword evidence="5 9" id="KW-0418">Kinase</keyword>
<dbReference type="InterPro" id="IPR000756">
    <property type="entry name" value="Diacylglycerol_kin_accessory"/>
</dbReference>
<dbReference type="RefSeq" id="WP_146510167.1">
    <property type="nucleotide sequence ID" value="NZ_SIHI01000002.1"/>
</dbReference>
<dbReference type="InterPro" id="IPR050187">
    <property type="entry name" value="Lipid_Phosphate_FormReg"/>
</dbReference>
<dbReference type="InterPro" id="IPR045540">
    <property type="entry name" value="YegS/DAGK_C"/>
</dbReference>
<reference evidence="9 10" key="1">
    <citation type="submission" date="2019-02" db="EMBL/GenBank/DDBJ databases">
        <title>Deep-cultivation of Planctomycetes and their phenomic and genomic characterization uncovers novel biology.</title>
        <authorList>
            <person name="Wiegand S."/>
            <person name="Jogler M."/>
            <person name="Boedeker C."/>
            <person name="Pinto D."/>
            <person name="Vollmers J."/>
            <person name="Rivas-Marin E."/>
            <person name="Kohn T."/>
            <person name="Peeters S.H."/>
            <person name="Heuer A."/>
            <person name="Rast P."/>
            <person name="Oberbeckmann S."/>
            <person name="Bunk B."/>
            <person name="Jeske O."/>
            <person name="Meyerdierks A."/>
            <person name="Storesund J.E."/>
            <person name="Kallscheuer N."/>
            <person name="Luecker S."/>
            <person name="Lage O.M."/>
            <person name="Pohl T."/>
            <person name="Merkel B.J."/>
            <person name="Hornburger P."/>
            <person name="Mueller R.-W."/>
            <person name="Bruemmer F."/>
            <person name="Labrenz M."/>
            <person name="Spormann A.M."/>
            <person name="Op Den Camp H."/>
            <person name="Overmann J."/>
            <person name="Amann R."/>
            <person name="Jetten M.S.M."/>
            <person name="Mascher T."/>
            <person name="Medema M.H."/>
            <person name="Devos D.P."/>
            <person name="Kaster A.-K."/>
            <person name="Ovreas L."/>
            <person name="Rohde M."/>
            <person name="Galperin M.Y."/>
            <person name="Jogler C."/>
        </authorList>
    </citation>
    <scope>NUCLEOTIDE SEQUENCE [LARGE SCALE GENOMIC DNA]</scope>
    <source>
        <strain evidence="9 10">KOR42</strain>
    </source>
</reference>
<evidence type="ECO:0000313" key="10">
    <source>
        <dbReference type="Proteomes" id="UP000317243"/>
    </source>
</evidence>
<evidence type="ECO:0000256" key="4">
    <source>
        <dbReference type="ARBA" id="ARBA00022741"/>
    </source>
</evidence>
<feature type="region of interest" description="Disordered" evidence="7">
    <location>
        <begin position="1"/>
        <end position="29"/>
    </location>
</feature>
<evidence type="ECO:0000256" key="1">
    <source>
        <dbReference type="ARBA" id="ARBA00009280"/>
    </source>
</evidence>
<feature type="domain" description="DAGKc" evidence="8">
    <location>
        <begin position="11"/>
        <end position="138"/>
    </location>
</feature>
<keyword evidence="4" id="KW-0547">Nucleotide-binding</keyword>
<dbReference type="Gene3D" id="2.60.200.40">
    <property type="match status" value="1"/>
</dbReference>
<name>A0A5C5WYX6_9PLAN</name>
<keyword evidence="6" id="KW-0067">ATP-binding</keyword>
<dbReference type="GO" id="GO:0005524">
    <property type="term" value="F:ATP binding"/>
    <property type="evidence" value="ECO:0007669"/>
    <property type="project" value="UniProtKB-KW"/>
</dbReference>